<proteinExistence type="predicted"/>
<dbReference type="AlphaFoldDB" id="A0A0G1VYR6"/>
<sequence>MTEKAQQTIKELLAKLPKEAQDTINAVDWIKISEEIGNEYLFDEGDVNVFQTITGLVLAGMTSPDFYAKRIEEEVSIGTERAEEIRDEAVKRIFTPMADKRMGLLKANLKGSEPAWHQNVDFILSGGDYTAFFKKPENDSGNGPLTDQKV</sequence>
<dbReference type="EMBL" id="LCOJ01000019">
    <property type="protein sequence ID" value="KKU75235.1"/>
    <property type="molecule type" value="Genomic_DNA"/>
</dbReference>
<comment type="caution">
    <text evidence="1">The sequence shown here is derived from an EMBL/GenBank/DDBJ whole genome shotgun (WGS) entry which is preliminary data.</text>
</comment>
<reference evidence="1 2" key="1">
    <citation type="journal article" date="2015" name="Nature">
        <title>rRNA introns, odd ribosomes, and small enigmatic genomes across a large radiation of phyla.</title>
        <authorList>
            <person name="Brown C.T."/>
            <person name="Hug L.A."/>
            <person name="Thomas B.C."/>
            <person name="Sharon I."/>
            <person name="Castelle C.J."/>
            <person name="Singh A."/>
            <person name="Wilkins M.J."/>
            <person name="Williams K.H."/>
            <person name="Banfield J.F."/>
        </authorList>
    </citation>
    <scope>NUCLEOTIDE SEQUENCE [LARGE SCALE GENOMIC DNA]</scope>
</reference>
<organism evidence="1 2">
    <name type="scientific">Candidatus Nomurabacteria bacterium GW2011_GWB1_47_6</name>
    <dbReference type="NCBI Taxonomy" id="1618749"/>
    <lineage>
        <taxon>Bacteria</taxon>
        <taxon>Candidatus Nomuraibacteriota</taxon>
    </lineage>
</organism>
<protein>
    <submittedName>
        <fullName evidence="1">Uncharacterized protein</fullName>
    </submittedName>
</protein>
<dbReference type="Proteomes" id="UP000034879">
    <property type="component" value="Unassembled WGS sequence"/>
</dbReference>
<evidence type="ECO:0000313" key="2">
    <source>
        <dbReference type="Proteomes" id="UP000034879"/>
    </source>
</evidence>
<evidence type="ECO:0000313" key="1">
    <source>
        <dbReference type="EMBL" id="KKU75235.1"/>
    </source>
</evidence>
<accession>A0A0G1VYR6</accession>
<gene>
    <name evidence="1" type="ORF">UY01_C0019G0006</name>
</gene>
<name>A0A0G1VYR6_9BACT</name>